<keyword evidence="9" id="KW-0472">Membrane</keyword>
<dbReference type="InterPro" id="IPR043129">
    <property type="entry name" value="ATPase_NBD"/>
</dbReference>
<evidence type="ECO:0000313" key="12">
    <source>
        <dbReference type="EMBL" id="CAD7238728.1"/>
    </source>
</evidence>
<dbReference type="Pfam" id="PF02163">
    <property type="entry name" value="Peptidase_M50"/>
    <property type="match status" value="1"/>
</dbReference>
<keyword evidence="5" id="KW-0378">Hydrolase</keyword>
<dbReference type="InterPro" id="IPR000905">
    <property type="entry name" value="Gcp-like_dom"/>
</dbReference>
<dbReference type="InterPro" id="IPR008915">
    <property type="entry name" value="Peptidase_M50"/>
</dbReference>
<gene>
    <name evidence="12" type="ORF">CTOB1V02_LOCUS16543</name>
</gene>
<evidence type="ECO:0000256" key="5">
    <source>
        <dbReference type="ARBA" id="ARBA00022801"/>
    </source>
</evidence>
<reference evidence="12" key="1">
    <citation type="submission" date="2020-11" db="EMBL/GenBank/DDBJ databases">
        <authorList>
            <person name="Tran Van P."/>
        </authorList>
    </citation>
    <scope>NUCLEOTIDE SEQUENCE</scope>
</reference>
<evidence type="ECO:0000256" key="9">
    <source>
        <dbReference type="ARBA" id="ARBA00023136"/>
    </source>
</evidence>
<evidence type="ECO:0000256" key="3">
    <source>
        <dbReference type="ARBA" id="ARBA00022670"/>
    </source>
</evidence>
<keyword evidence="7" id="KW-1133">Transmembrane helix</keyword>
<comment type="subcellular location">
    <subcellularLocation>
        <location evidence="2">Membrane</location>
        <topology evidence="2">Multi-pass membrane protein</topology>
    </subcellularLocation>
</comment>
<dbReference type="NCBIfam" id="TIGR03725">
    <property type="entry name" value="T6A_YeaZ"/>
    <property type="match status" value="1"/>
</dbReference>
<dbReference type="PANTHER" id="PTHR42837:SF2">
    <property type="entry name" value="MEMBRANE METALLOPROTEASE ARASP2, CHLOROPLASTIC-RELATED"/>
    <property type="match status" value="1"/>
</dbReference>
<organism evidence="12">
    <name type="scientific">Cyprideis torosa</name>
    <dbReference type="NCBI Taxonomy" id="163714"/>
    <lineage>
        <taxon>Eukaryota</taxon>
        <taxon>Metazoa</taxon>
        <taxon>Ecdysozoa</taxon>
        <taxon>Arthropoda</taxon>
        <taxon>Crustacea</taxon>
        <taxon>Oligostraca</taxon>
        <taxon>Ostracoda</taxon>
        <taxon>Podocopa</taxon>
        <taxon>Podocopida</taxon>
        <taxon>Cytherocopina</taxon>
        <taxon>Cytheroidea</taxon>
        <taxon>Cytherideidae</taxon>
        <taxon>Cyprideis</taxon>
    </lineage>
</organism>
<keyword evidence="3" id="KW-0645">Protease</keyword>
<dbReference type="OrthoDB" id="8300682at2759"/>
<dbReference type="AlphaFoldDB" id="A0A7R8X1A1"/>
<feature type="domain" description="Peptidase M50" evidence="11">
    <location>
        <begin position="9"/>
        <end position="116"/>
    </location>
</feature>
<comment type="cofactor">
    <cofactor evidence="1">
        <name>Zn(2+)</name>
        <dbReference type="ChEBI" id="CHEBI:29105"/>
    </cofactor>
</comment>
<evidence type="ECO:0000256" key="4">
    <source>
        <dbReference type="ARBA" id="ARBA00022692"/>
    </source>
</evidence>
<keyword evidence="6" id="KW-0862">Zinc</keyword>
<dbReference type="GO" id="GO:0002949">
    <property type="term" value="P:tRNA threonylcarbamoyladenosine modification"/>
    <property type="evidence" value="ECO:0007669"/>
    <property type="project" value="InterPro"/>
</dbReference>
<dbReference type="GO" id="GO:0016020">
    <property type="term" value="C:membrane"/>
    <property type="evidence" value="ECO:0007669"/>
    <property type="project" value="UniProtKB-SubCell"/>
</dbReference>
<dbReference type="EMBL" id="OB707375">
    <property type="protein sequence ID" value="CAD7238728.1"/>
    <property type="molecule type" value="Genomic_DNA"/>
</dbReference>
<evidence type="ECO:0000256" key="6">
    <source>
        <dbReference type="ARBA" id="ARBA00022833"/>
    </source>
</evidence>
<evidence type="ECO:0000256" key="8">
    <source>
        <dbReference type="ARBA" id="ARBA00023049"/>
    </source>
</evidence>
<dbReference type="Gene3D" id="3.30.420.40">
    <property type="match status" value="1"/>
</dbReference>
<evidence type="ECO:0000256" key="2">
    <source>
        <dbReference type="ARBA" id="ARBA00004141"/>
    </source>
</evidence>
<dbReference type="InterPro" id="IPR022496">
    <property type="entry name" value="T6A_TsaB"/>
</dbReference>
<feature type="non-terminal residue" evidence="12">
    <location>
        <position position="1"/>
    </location>
</feature>
<evidence type="ECO:0000259" key="10">
    <source>
        <dbReference type="Pfam" id="PF00814"/>
    </source>
</evidence>
<proteinExistence type="predicted"/>
<dbReference type="SUPFAM" id="SSF53067">
    <property type="entry name" value="Actin-like ATPase domain"/>
    <property type="match status" value="1"/>
</dbReference>
<name>A0A7R8X1A1_9CRUS</name>
<dbReference type="PANTHER" id="PTHR42837">
    <property type="entry name" value="REGULATOR OF SIGMA-E PROTEASE RSEP"/>
    <property type="match status" value="1"/>
</dbReference>
<feature type="domain" description="Gcp-like" evidence="10">
    <location>
        <begin position="146"/>
        <end position="218"/>
    </location>
</feature>
<evidence type="ECO:0000256" key="1">
    <source>
        <dbReference type="ARBA" id="ARBA00001947"/>
    </source>
</evidence>
<sequence length="221" mass="23468">VQYLRANPIATMKEALGETWFYISITALSFVKIVQQVVPASELGGPILIAQMAGKHLRSGVVDFIYFISLVSVNLGLLNLLPIPILDGGHLVFLSVEAIRKKPLGERAQIVLQQVALDTATRCSTIALTRGGIAEGEVLAQQSFCVSMNHSRKILKRVHFLLEEAGFRWSDVGLVAVGLGPGSFTGLRIGMATAKGISFAASLPLAGVSTLDALAATCCHA</sequence>
<feature type="non-terminal residue" evidence="12">
    <location>
        <position position="221"/>
    </location>
</feature>
<dbReference type="GO" id="GO:0004222">
    <property type="term" value="F:metalloendopeptidase activity"/>
    <property type="evidence" value="ECO:0007669"/>
    <property type="project" value="InterPro"/>
</dbReference>
<dbReference type="InterPro" id="IPR004387">
    <property type="entry name" value="Pept_M50_Zn"/>
</dbReference>
<accession>A0A7R8X1A1</accession>
<evidence type="ECO:0000256" key="7">
    <source>
        <dbReference type="ARBA" id="ARBA00022989"/>
    </source>
</evidence>
<keyword evidence="8" id="KW-0482">Metalloprotease</keyword>
<dbReference type="GO" id="GO:0006508">
    <property type="term" value="P:proteolysis"/>
    <property type="evidence" value="ECO:0007669"/>
    <property type="project" value="UniProtKB-KW"/>
</dbReference>
<dbReference type="Pfam" id="PF00814">
    <property type="entry name" value="TsaD"/>
    <property type="match status" value="1"/>
</dbReference>
<protein>
    <submittedName>
        <fullName evidence="12">Uncharacterized protein</fullName>
    </submittedName>
</protein>
<evidence type="ECO:0000259" key="11">
    <source>
        <dbReference type="Pfam" id="PF02163"/>
    </source>
</evidence>
<keyword evidence="4" id="KW-0812">Transmembrane</keyword>